<keyword evidence="5" id="KW-1185">Reference proteome</keyword>
<organism evidence="4 5">
    <name type="scientific">Orenia metallireducens</name>
    <dbReference type="NCBI Taxonomy" id="1413210"/>
    <lineage>
        <taxon>Bacteria</taxon>
        <taxon>Bacillati</taxon>
        <taxon>Bacillota</taxon>
        <taxon>Clostridia</taxon>
        <taxon>Halanaerobiales</taxon>
        <taxon>Halobacteroidaceae</taxon>
        <taxon>Orenia</taxon>
    </lineage>
</organism>
<feature type="domain" description="Cytoskeleton protein RodZ-like C-terminal" evidence="3">
    <location>
        <begin position="216"/>
        <end position="279"/>
    </location>
</feature>
<evidence type="ECO:0000313" key="4">
    <source>
        <dbReference type="EMBL" id="OCL27181.1"/>
    </source>
</evidence>
<dbReference type="InterPro" id="IPR050400">
    <property type="entry name" value="Bact_Cytoskel_RodZ"/>
</dbReference>
<name>A0A1C0AA70_9FIRM</name>
<comment type="caution">
    <text evidence="4">The sequence shown here is derived from an EMBL/GenBank/DDBJ whole genome shotgun (WGS) entry which is preliminary data.</text>
</comment>
<evidence type="ECO:0000256" key="2">
    <source>
        <dbReference type="SAM" id="Phobius"/>
    </source>
</evidence>
<keyword evidence="2" id="KW-0472">Membrane</keyword>
<dbReference type="PANTHER" id="PTHR34475">
    <property type="match status" value="1"/>
</dbReference>
<dbReference type="GO" id="GO:0003677">
    <property type="term" value="F:DNA binding"/>
    <property type="evidence" value="ECO:0007669"/>
    <property type="project" value="InterPro"/>
</dbReference>
<evidence type="ECO:0000313" key="5">
    <source>
        <dbReference type="Proteomes" id="UP000093514"/>
    </source>
</evidence>
<dbReference type="RefSeq" id="WP_068716804.1">
    <property type="nucleotide sequence ID" value="NZ_LWDV01000008.1"/>
</dbReference>
<dbReference type="Pfam" id="PF13464">
    <property type="entry name" value="RodZ_C"/>
    <property type="match status" value="1"/>
</dbReference>
<sequence>MIEILTRFKERREELGVSLKQAEEETRIRVDYLRAIEEGNFEYIEAEVYLRGFLKVYSAYLGLDTKEVLEAYKKLQEPELVEEEIVKKESFKEKISNSFDEHQNAVLISCLVGIGLLVIGLLAFAGFKLYGLIDDSGRMANSSPSIETAQVKEGVVLSASKKVEEEVKESEKTKENRKGTIEEINENRAEKTEVNKEDSEELNNQEVAANEINIEVETIDESWYSVEVDGKVVFKGIVAANNRKLFSGQKIELKMGNAAGIKVIKDGKVMGPFGSKGEVIVKRFSID</sequence>
<proteinExistence type="predicted"/>
<accession>A0A1C0AA70</accession>
<reference evidence="4 5" key="2">
    <citation type="submission" date="2016-08" db="EMBL/GenBank/DDBJ databases">
        <title>Orenia metallireducens sp. nov. strain Z6, a Novel Metal-reducing Firmicute from the Deep Subsurface.</title>
        <authorList>
            <person name="Maxim B.I."/>
            <person name="Kenneth K."/>
            <person name="Flynn T.M."/>
            <person name="Oloughlin E.J."/>
            <person name="Locke R.A."/>
            <person name="Weber J.R."/>
            <person name="Egan S.M."/>
            <person name="Mackie R.I."/>
            <person name="Cann I.K."/>
        </authorList>
    </citation>
    <scope>NUCLEOTIDE SEQUENCE [LARGE SCALE GENOMIC DNA]</scope>
    <source>
        <strain evidence="4 5">Z6</strain>
    </source>
</reference>
<dbReference type="Proteomes" id="UP000093514">
    <property type="component" value="Unassembled WGS sequence"/>
</dbReference>
<evidence type="ECO:0000259" key="3">
    <source>
        <dbReference type="Pfam" id="PF13464"/>
    </source>
</evidence>
<reference evidence="5" key="1">
    <citation type="submission" date="2016-07" db="EMBL/GenBank/DDBJ databases">
        <authorList>
            <person name="Florea S."/>
            <person name="Webb J.S."/>
            <person name="Jaromczyk J."/>
            <person name="Schardl C.L."/>
        </authorList>
    </citation>
    <scope>NUCLEOTIDE SEQUENCE [LARGE SCALE GENOMIC DNA]</scope>
    <source>
        <strain evidence="5">Z6</strain>
    </source>
</reference>
<keyword evidence="2" id="KW-0812">Transmembrane</keyword>
<dbReference type="EMBL" id="LWDV01000008">
    <property type="protein sequence ID" value="OCL27181.1"/>
    <property type="molecule type" value="Genomic_DNA"/>
</dbReference>
<feature type="region of interest" description="Disordered" evidence="1">
    <location>
        <begin position="167"/>
        <end position="202"/>
    </location>
</feature>
<gene>
    <name evidence="4" type="ORF">U472_06810</name>
</gene>
<feature type="compositionally biased region" description="Basic and acidic residues" evidence="1">
    <location>
        <begin position="167"/>
        <end position="197"/>
    </location>
</feature>
<dbReference type="InterPro" id="IPR025194">
    <property type="entry name" value="RodZ-like_C"/>
</dbReference>
<dbReference type="Pfam" id="PF13413">
    <property type="entry name" value="HTH_25"/>
    <property type="match status" value="1"/>
</dbReference>
<evidence type="ECO:0000256" key="1">
    <source>
        <dbReference type="SAM" id="MobiDB-lite"/>
    </source>
</evidence>
<protein>
    <recommendedName>
        <fullName evidence="3">Cytoskeleton protein RodZ-like C-terminal domain-containing protein</fullName>
    </recommendedName>
</protein>
<feature type="transmembrane region" description="Helical" evidence="2">
    <location>
        <begin position="106"/>
        <end position="130"/>
    </location>
</feature>
<dbReference type="Gene3D" id="1.10.260.40">
    <property type="entry name" value="lambda repressor-like DNA-binding domains"/>
    <property type="match status" value="1"/>
</dbReference>
<dbReference type="PANTHER" id="PTHR34475:SF1">
    <property type="entry name" value="CYTOSKELETON PROTEIN RODZ"/>
    <property type="match status" value="1"/>
</dbReference>
<dbReference type="InterPro" id="IPR010982">
    <property type="entry name" value="Lambda_DNA-bd_dom_sf"/>
</dbReference>
<keyword evidence="2" id="KW-1133">Transmembrane helix</keyword>
<dbReference type="AlphaFoldDB" id="A0A1C0AA70"/>